<sequence>MEEVVEWLHTPRGDGLPKVLKCDFCPTELEGLITVFATATGPVNFVVTFCNCSDGIVPFELANILMGGAFEAAWEAEAAGNFDAHEGPENE</sequence>
<protein>
    <submittedName>
        <fullName evidence="2">Uncharacterized protein</fullName>
    </submittedName>
</protein>
<proteinExistence type="predicted"/>
<organism evidence="1 2">
    <name type="scientific">Globodera rostochiensis</name>
    <name type="common">Golden nematode worm</name>
    <name type="synonym">Heterodera rostochiensis</name>
    <dbReference type="NCBI Taxonomy" id="31243"/>
    <lineage>
        <taxon>Eukaryota</taxon>
        <taxon>Metazoa</taxon>
        <taxon>Ecdysozoa</taxon>
        <taxon>Nematoda</taxon>
        <taxon>Chromadorea</taxon>
        <taxon>Rhabditida</taxon>
        <taxon>Tylenchina</taxon>
        <taxon>Tylenchomorpha</taxon>
        <taxon>Tylenchoidea</taxon>
        <taxon>Heteroderidae</taxon>
        <taxon>Heteroderinae</taxon>
        <taxon>Globodera</taxon>
    </lineage>
</organism>
<accession>A0A914HU64</accession>
<evidence type="ECO:0000313" key="2">
    <source>
        <dbReference type="WBParaSite" id="Gr19_v10_g4020.t1"/>
    </source>
</evidence>
<dbReference type="Proteomes" id="UP000887572">
    <property type="component" value="Unplaced"/>
</dbReference>
<keyword evidence="1" id="KW-1185">Reference proteome</keyword>
<evidence type="ECO:0000313" key="1">
    <source>
        <dbReference type="Proteomes" id="UP000887572"/>
    </source>
</evidence>
<name>A0A914HU64_GLORO</name>
<reference evidence="2" key="1">
    <citation type="submission" date="2022-11" db="UniProtKB">
        <authorList>
            <consortium name="WormBaseParasite"/>
        </authorList>
    </citation>
    <scope>IDENTIFICATION</scope>
</reference>
<dbReference type="AlphaFoldDB" id="A0A914HU64"/>
<dbReference type="WBParaSite" id="Gr19_v10_g4020.t1">
    <property type="protein sequence ID" value="Gr19_v10_g4020.t1"/>
    <property type="gene ID" value="Gr19_v10_g4020"/>
</dbReference>